<dbReference type="EMBL" id="CP123373">
    <property type="protein sequence ID" value="WHT95981.1"/>
    <property type="molecule type" value="Genomic_DNA"/>
</dbReference>
<dbReference type="AlphaFoldDB" id="A0AAJ6K333"/>
<evidence type="ECO:0000259" key="1">
    <source>
        <dbReference type="Pfam" id="PF14280"/>
    </source>
</evidence>
<dbReference type="InterPro" id="IPR025375">
    <property type="entry name" value="DUF4365"/>
</dbReference>
<dbReference type="Pfam" id="PF14280">
    <property type="entry name" value="DUF4365"/>
    <property type="match status" value="1"/>
</dbReference>
<geneLocation type="plasmid" evidence="2 3">
    <name>p15628A_320</name>
</geneLocation>
<gene>
    <name evidence="2" type="ORF">KOF27_20975</name>
</gene>
<proteinExistence type="predicted"/>
<accession>A0AAJ6K333</accession>
<evidence type="ECO:0000313" key="2">
    <source>
        <dbReference type="EMBL" id="WHT95981.1"/>
    </source>
</evidence>
<keyword evidence="2" id="KW-0614">Plasmid</keyword>
<organism evidence="2 3">
    <name type="scientific">Providencia rettgeri</name>
    <dbReference type="NCBI Taxonomy" id="587"/>
    <lineage>
        <taxon>Bacteria</taxon>
        <taxon>Pseudomonadati</taxon>
        <taxon>Pseudomonadota</taxon>
        <taxon>Gammaproteobacteria</taxon>
        <taxon>Enterobacterales</taxon>
        <taxon>Morganellaceae</taxon>
        <taxon>Providencia</taxon>
    </lineage>
</organism>
<dbReference type="RefSeq" id="WP_283656823.1">
    <property type="nucleotide sequence ID" value="NZ_CP123366.1"/>
</dbReference>
<reference evidence="2" key="1">
    <citation type="submission" date="2023-04" db="EMBL/GenBank/DDBJ databases">
        <title>Co-integrate Col3M blaNDM-1-harbouring plasmids in clinical Providencia rettgeri isolates from Argentina.</title>
        <authorList>
            <person name="de Belder D."/>
            <person name="Martino F."/>
            <person name="Tijet N."/>
            <person name="Melano R.G."/>
            <person name="Faccone D."/>
            <person name="de Mendieta J.M."/>
            <person name="Rapoport M."/>
            <person name="Albornoz E."/>
            <person name="Petroni A."/>
            <person name="Tuduri E."/>
            <person name="Derdoy L."/>
            <person name="Cogut S."/>
            <person name="Errecalde L."/>
            <person name="Pasteran F."/>
            <person name="Corso A."/>
            <person name="Gomez S.A."/>
        </authorList>
    </citation>
    <scope>NUCLEOTIDE SEQUENCE</scope>
    <source>
        <strain evidence="2">PreM15628</strain>
        <plasmid evidence="2">p15628A_320</plasmid>
    </source>
</reference>
<sequence>MRSETHITETEAKKIVNNQIPSDKWVLRSIDERDYGTDFMIEIFENCNPTGDCFFVQSKGTVSSFDETVKLSFPVKTIKYALLFNVPFFIFYTSIPSSETKYIWLQKYVEIHLNNKNQKWQQQESVTITFPEENDLSSNIEKVNELLTNHRATSQSLAFLKVYEELQFHANNVLSGEFGVGHTCAIYCYKLVKLNWLIKYLTSNTCVNAEKIRILDMKDAFKEIAASNIIDHENRKVITKQLNLLRELKQIIISTESREELGCENYDIFPF</sequence>
<evidence type="ECO:0000313" key="3">
    <source>
        <dbReference type="Proteomes" id="UP000682358"/>
    </source>
</evidence>
<name>A0AAJ6K333_PRORE</name>
<feature type="domain" description="DUF4365" evidence="1">
    <location>
        <begin position="11"/>
        <end position="138"/>
    </location>
</feature>
<dbReference type="Proteomes" id="UP000682358">
    <property type="component" value="Plasmid p15628A_320"/>
</dbReference>
<protein>
    <submittedName>
        <fullName evidence="2">DUF4365 domain-containing protein</fullName>
    </submittedName>
</protein>